<evidence type="ECO:0000313" key="4">
    <source>
        <dbReference type="EMBL" id="KKK72135.1"/>
    </source>
</evidence>
<dbReference type="Gene3D" id="1.10.275.30">
    <property type="match status" value="1"/>
</dbReference>
<accession>A0A0F8YEJ4</accession>
<dbReference type="PANTHER" id="PTHR11472">
    <property type="entry name" value="DNA REPAIR DEAD HELICASE RAD3/XP-D SUBFAMILY MEMBER"/>
    <property type="match status" value="1"/>
</dbReference>
<dbReference type="GO" id="GO:0003677">
    <property type="term" value="F:DNA binding"/>
    <property type="evidence" value="ECO:0007669"/>
    <property type="project" value="UniProtKB-KW"/>
</dbReference>
<dbReference type="Pfam" id="PF13307">
    <property type="entry name" value="Helicase_C_2"/>
    <property type="match status" value="1"/>
</dbReference>
<dbReference type="Pfam" id="PF06733">
    <property type="entry name" value="DEAD_2"/>
    <property type="match status" value="1"/>
</dbReference>
<feature type="non-terminal residue" evidence="4">
    <location>
        <position position="1"/>
    </location>
</feature>
<dbReference type="GO" id="GO:0016818">
    <property type="term" value="F:hydrolase activity, acting on acid anhydrides, in phosphorus-containing anhydrides"/>
    <property type="evidence" value="ECO:0007669"/>
    <property type="project" value="InterPro"/>
</dbReference>
<dbReference type="PANTHER" id="PTHR11472:SF34">
    <property type="entry name" value="REGULATOR OF TELOMERE ELONGATION HELICASE 1"/>
    <property type="match status" value="1"/>
</dbReference>
<dbReference type="GO" id="GO:0051539">
    <property type="term" value="F:4 iron, 4 sulfur cluster binding"/>
    <property type="evidence" value="ECO:0007669"/>
    <property type="project" value="UniProtKB-KW"/>
</dbReference>
<evidence type="ECO:0000259" key="3">
    <source>
        <dbReference type="Pfam" id="PF13307"/>
    </source>
</evidence>
<feature type="domain" description="ATP-dependent helicase C-terminal" evidence="3">
    <location>
        <begin position="307"/>
        <end position="383"/>
    </location>
</feature>
<dbReference type="InterPro" id="IPR045028">
    <property type="entry name" value="DinG/Rad3-like"/>
</dbReference>
<dbReference type="InterPro" id="IPR010614">
    <property type="entry name" value="RAD3-like_helicase_DEAD"/>
</dbReference>
<name>A0A0F8YEJ4_9ZZZZ</name>
<feature type="non-terminal residue" evidence="4">
    <location>
        <position position="384"/>
    </location>
</feature>
<dbReference type="Gene3D" id="3.40.50.300">
    <property type="entry name" value="P-loop containing nucleotide triphosphate hydrolases"/>
    <property type="match status" value="2"/>
</dbReference>
<evidence type="ECO:0000256" key="1">
    <source>
        <dbReference type="ARBA" id="ARBA00023125"/>
    </source>
</evidence>
<keyword evidence="1" id="KW-0238">DNA-binding</keyword>
<feature type="domain" description="RAD3-like helicase DEAD" evidence="2">
    <location>
        <begin position="37"/>
        <end position="90"/>
    </location>
</feature>
<dbReference type="AlphaFoldDB" id="A0A0F8YEJ4"/>
<proteinExistence type="predicted"/>
<gene>
    <name evidence="4" type="ORF">LCGC14_2906920</name>
</gene>
<reference evidence="4" key="1">
    <citation type="journal article" date="2015" name="Nature">
        <title>Complex archaea that bridge the gap between prokaryotes and eukaryotes.</title>
        <authorList>
            <person name="Spang A."/>
            <person name="Saw J.H."/>
            <person name="Jorgensen S.L."/>
            <person name="Zaremba-Niedzwiedzka K."/>
            <person name="Martijn J."/>
            <person name="Lind A.E."/>
            <person name="van Eijk R."/>
            <person name="Schleper C."/>
            <person name="Guy L."/>
            <person name="Ettema T.J."/>
        </authorList>
    </citation>
    <scope>NUCLEOTIDE SEQUENCE</scope>
</reference>
<dbReference type="GO" id="GO:0005524">
    <property type="term" value="F:ATP binding"/>
    <property type="evidence" value="ECO:0007669"/>
    <property type="project" value="InterPro"/>
</dbReference>
<protein>
    <submittedName>
        <fullName evidence="4">Uncharacterized protein</fullName>
    </submittedName>
</protein>
<dbReference type="EMBL" id="LAZR01057405">
    <property type="protein sequence ID" value="KKK72135.1"/>
    <property type="molecule type" value="Genomic_DNA"/>
</dbReference>
<organism evidence="4">
    <name type="scientific">marine sediment metagenome</name>
    <dbReference type="NCBI Taxonomy" id="412755"/>
    <lineage>
        <taxon>unclassified sequences</taxon>
        <taxon>metagenomes</taxon>
        <taxon>ecological metagenomes</taxon>
    </lineage>
</organism>
<sequence length="384" mass="44487">PKLTHIKYYFRLFKNSISYSIKSYLKNNEIFNNKKKSLVFVCNFQWLFNVEIRYRFLKLLGVDLDKCILIIDECHNIVELSCEVNSNKLNLNLLNSCQVEMYANGFPEIYSVFVTYLKNHLEYQKNKLKFGDTEINAKEVIKNICSKLKLRSITELRNFLKNLKKEYRRRIESDGGSGPQTIDTLVKFWMDWVKKYNSDKYYFCYNLSKGINRNYISLEIVALDPRDVTLSLFLNSYMSLNLSGTVNAKVFTFLTGLNCRKGNFLSLNAKSPFKKKNILALITEGVDTRKTNRISSMYKKVIRRVKEVVENTPANVGIFCTSYKVMTGLRENGIEPMLEKTGKKVFVEKQNNSASENDKMLERFKRVSRVPSKGGVLMGVSGGR</sequence>
<dbReference type="InterPro" id="IPR006555">
    <property type="entry name" value="ATP-dep_Helicase_C"/>
</dbReference>
<comment type="caution">
    <text evidence="4">The sequence shown here is derived from an EMBL/GenBank/DDBJ whole genome shotgun (WGS) entry which is preliminary data.</text>
</comment>
<evidence type="ECO:0000259" key="2">
    <source>
        <dbReference type="Pfam" id="PF06733"/>
    </source>
</evidence>
<dbReference type="GO" id="GO:0043139">
    <property type="term" value="F:5'-3' DNA helicase activity"/>
    <property type="evidence" value="ECO:0007669"/>
    <property type="project" value="UniProtKB-EC"/>
</dbReference>
<dbReference type="GO" id="GO:0006281">
    <property type="term" value="P:DNA repair"/>
    <property type="evidence" value="ECO:0007669"/>
    <property type="project" value="UniProtKB-KW"/>
</dbReference>
<dbReference type="InterPro" id="IPR027417">
    <property type="entry name" value="P-loop_NTPase"/>
</dbReference>